<feature type="domain" description="CHASE" evidence="8">
    <location>
        <begin position="105"/>
        <end position="197"/>
    </location>
</feature>
<evidence type="ECO:0000259" key="9">
    <source>
        <dbReference type="PROSITE" id="PS50887"/>
    </source>
</evidence>
<dbReference type="PANTHER" id="PTHR45138">
    <property type="entry name" value="REGULATORY COMPONENTS OF SENSORY TRANSDUCTION SYSTEM"/>
    <property type="match status" value="1"/>
</dbReference>
<reference evidence="10 11" key="1">
    <citation type="submission" date="2018-03" db="EMBL/GenBank/DDBJ databases">
        <title>Whole genome sequencing of Histamine producing bacteria.</title>
        <authorList>
            <person name="Butler K."/>
        </authorList>
    </citation>
    <scope>NUCLEOTIDE SEQUENCE [LARGE SCALE GENOMIC DNA]</scope>
    <source>
        <strain evidence="10 11">BT-6</strain>
    </source>
</reference>
<feature type="transmembrane region" description="Helical" evidence="7">
    <location>
        <begin position="12"/>
        <end position="29"/>
    </location>
</feature>
<name>A0ABD6X7J7_PHODM</name>
<dbReference type="NCBIfam" id="TIGR00254">
    <property type="entry name" value="GGDEF"/>
    <property type="match status" value="1"/>
</dbReference>
<evidence type="ECO:0000256" key="7">
    <source>
        <dbReference type="SAM" id="Phobius"/>
    </source>
</evidence>
<gene>
    <name evidence="10" type="ORF">CTM90_00825</name>
</gene>
<evidence type="ECO:0000313" key="10">
    <source>
        <dbReference type="EMBL" id="PSU18563.1"/>
    </source>
</evidence>
<comment type="catalytic activity">
    <reaction evidence="6">
        <text>2 GTP = 3',3'-c-di-GMP + 2 diphosphate</text>
        <dbReference type="Rhea" id="RHEA:24898"/>
        <dbReference type="ChEBI" id="CHEBI:33019"/>
        <dbReference type="ChEBI" id="CHEBI:37565"/>
        <dbReference type="ChEBI" id="CHEBI:58805"/>
        <dbReference type="EC" id="2.7.7.65"/>
    </reaction>
</comment>
<dbReference type="PANTHER" id="PTHR45138:SF9">
    <property type="entry name" value="DIGUANYLATE CYCLASE DGCM-RELATED"/>
    <property type="match status" value="1"/>
</dbReference>
<dbReference type="PROSITE" id="PS50839">
    <property type="entry name" value="CHASE"/>
    <property type="match status" value="1"/>
</dbReference>
<dbReference type="GO" id="GO:0052621">
    <property type="term" value="F:diguanylate cyclase activity"/>
    <property type="evidence" value="ECO:0007669"/>
    <property type="project" value="UniProtKB-EC"/>
</dbReference>
<organism evidence="10 11">
    <name type="scientific">Photobacterium damselae</name>
    <dbReference type="NCBI Taxonomy" id="38293"/>
    <lineage>
        <taxon>Bacteria</taxon>
        <taxon>Pseudomonadati</taxon>
        <taxon>Pseudomonadota</taxon>
        <taxon>Gammaproteobacteria</taxon>
        <taxon>Vibrionales</taxon>
        <taxon>Vibrionaceae</taxon>
        <taxon>Photobacterium</taxon>
    </lineage>
</organism>
<evidence type="ECO:0000256" key="4">
    <source>
        <dbReference type="ARBA" id="ARBA00022989"/>
    </source>
</evidence>
<sequence>MKVKRKIGKKVYIIASFLYLGVLLISYIVSDRVINNREVFSNSRVESYLNTALNDLGYDFKAEQEKLKWLSFYVASTGFNPKSFLLASDELLDGVKGSSNFQFAPNGIVTVTNPHVSDQRAYIDLFSDPNRREDALYAKNNKTMYVSGPLQLYQGGLAFILRNPVFSLHRTHKFLGFVIYVSDISDSTVFSRIRELTQYGYTVSLTTQYKQQEKNQILSTVDLKKDDYLFSIKKTFYNSTWTMKIYSADRMNDYQSLVLYIVLLVDICIGVCLLLTLKFFEHYRNIHNERLLDYLTGLGNRKALDVELHREFESKRDFSFVYIDLNDFKFVNDTYGHEIGDSLLRQFSTRLNRYIWSHKLGMAFRVGGDEFNLIVSAKFDEEFIRRGLDDLCKLPFQLDDVLYHLTISCGYAKRYPSDETIEQVIRRADDDMYRMKAIKKRPMTDAFSTTI</sequence>
<proteinExistence type="predicted"/>
<dbReference type="SMART" id="SM00267">
    <property type="entry name" value="GGDEF"/>
    <property type="match status" value="1"/>
</dbReference>
<dbReference type="EC" id="2.7.7.65" evidence="2"/>
<accession>A0ABD6X7J7</accession>
<keyword evidence="4 7" id="KW-1133">Transmembrane helix</keyword>
<evidence type="ECO:0000256" key="5">
    <source>
        <dbReference type="ARBA" id="ARBA00023136"/>
    </source>
</evidence>
<dbReference type="Gene3D" id="3.30.70.270">
    <property type="match status" value="1"/>
</dbReference>
<dbReference type="CDD" id="cd01949">
    <property type="entry name" value="GGDEF"/>
    <property type="match status" value="1"/>
</dbReference>
<dbReference type="InterPro" id="IPR006189">
    <property type="entry name" value="CHASE_dom"/>
</dbReference>
<dbReference type="RefSeq" id="WP_065170594.1">
    <property type="nucleotide sequence ID" value="NZ_LZFH01000002.1"/>
</dbReference>
<evidence type="ECO:0000256" key="6">
    <source>
        <dbReference type="ARBA" id="ARBA00034247"/>
    </source>
</evidence>
<dbReference type="AlphaFoldDB" id="A0ABD6X7J7"/>
<keyword evidence="5 7" id="KW-0472">Membrane</keyword>
<dbReference type="Pfam" id="PF00990">
    <property type="entry name" value="GGDEF"/>
    <property type="match status" value="1"/>
</dbReference>
<dbReference type="InterPro" id="IPR050469">
    <property type="entry name" value="Diguanylate_Cyclase"/>
</dbReference>
<dbReference type="EMBL" id="PYMM01000001">
    <property type="protein sequence ID" value="PSU18563.1"/>
    <property type="molecule type" value="Genomic_DNA"/>
</dbReference>
<comment type="caution">
    <text evidence="10">The sequence shown here is derived from an EMBL/GenBank/DDBJ whole genome shotgun (WGS) entry which is preliminary data.</text>
</comment>
<dbReference type="InterPro" id="IPR042240">
    <property type="entry name" value="CHASE_sf"/>
</dbReference>
<dbReference type="SUPFAM" id="SSF55073">
    <property type="entry name" value="Nucleotide cyclase"/>
    <property type="match status" value="1"/>
</dbReference>
<keyword evidence="3 7" id="KW-0812">Transmembrane</keyword>
<evidence type="ECO:0000256" key="1">
    <source>
        <dbReference type="ARBA" id="ARBA00004370"/>
    </source>
</evidence>
<dbReference type="PROSITE" id="PS50887">
    <property type="entry name" value="GGDEF"/>
    <property type="match status" value="1"/>
</dbReference>
<feature type="transmembrane region" description="Helical" evidence="7">
    <location>
        <begin position="257"/>
        <end position="280"/>
    </location>
</feature>
<evidence type="ECO:0000256" key="2">
    <source>
        <dbReference type="ARBA" id="ARBA00012528"/>
    </source>
</evidence>
<dbReference type="SMART" id="SM01079">
    <property type="entry name" value="CHASE"/>
    <property type="match status" value="1"/>
</dbReference>
<dbReference type="InterPro" id="IPR043128">
    <property type="entry name" value="Rev_trsase/Diguanyl_cyclase"/>
</dbReference>
<dbReference type="Pfam" id="PF03924">
    <property type="entry name" value="CHASE"/>
    <property type="match status" value="1"/>
</dbReference>
<dbReference type="Proteomes" id="UP000241404">
    <property type="component" value="Unassembled WGS sequence"/>
</dbReference>
<dbReference type="GO" id="GO:0007165">
    <property type="term" value="P:signal transduction"/>
    <property type="evidence" value="ECO:0007669"/>
    <property type="project" value="UniProtKB-ARBA"/>
</dbReference>
<dbReference type="InterPro" id="IPR029787">
    <property type="entry name" value="Nucleotide_cyclase"/>
</dbReference>
<dbReference type="GO" id="GO:0016020">
    <property type="term" value="C:membrane"/>
    <property type="evidence" value="ECO:0007669"/>
    <property type="project" value="UniProtKB-SubCell"/>
</dbReference>
<evidence type="ECO:0000256" key="3">
    <source>
        <dbReference type="ARBA" id="ARBA00022692"/>
    </source>
</evidence>
<evidence type="ECO:0000259" key="8">
    <source>
        <dbReference type="PROSITE" id="PS50839"/>
    </source>
</evidence>
<protein>
    <recommendedName>
        <fullName evidence="2">diguanylate cyclase</fullName>
        <ecNumber evidence="2">2.7.7.65</ecNumber>
    </recommendedName>
</protein>
<evidence type="ECO:0000313" key="11">
    <source>
        <dbReference type="Proteomes" id="UP000241404"/>
    </source>
</evidence>
<feature type="domain" description="GGDEF" evidence="9">
    <location>
        <begin position="316"/>
        <end position="449"/>
    </location>
</feature>
<dbReference type="InterPro" id="IPR000160">
    <property type="entry name" value="GGDEF_dom"/>
</dbReference>
<comment type="subcellular location">
    <subcellularLocation>
        <location evidence="1">Membrane</location>
    </subcellularLocation>
</comment>
<dbReference type="Gene3D" id="3.30.450.350">
    <property type="entry name" value="CHASE domain"/>
    <property type="match status" value="1"/>
</dbReference>